<dbReference type="EMBL" id="JAHHGZ010000052">
    <property type="protein sequence ID" value="MBW4671716.1"/>
    <property type="molecule type" value="Genomic_DNA"/>
</dbReference>
<evidence type="ECO:0000313" key="2">
    <source>
        <dbReference type="EMBL" id="MBW4671716.1"/>
    </source>
</evidence>
<dbReference type="InterPro" id="IPR003848">
    <property type="entry name" value="DUF218"/>
</dbReference>
<comment type="caution">
    <text evidence="2">The sequence shown here is derived from an EMBL/GenBank/DDBJ whole genome shotgun (WGS) entry which is preliminary data.</text>
</comment>
<dbReference type="PANTHER" id="PTHR30336:SF20">
    <property type="entry name" value="DUF218 DOMAIN-CONTAINING PROTEIN"/>
    <property type="match status" value="1"/>
</dbReference>
<feature type="domain" description="DUF218" evidence="1">
    <location>
        <begin position="44"/>
        <end position="164"/>
    </location>
</feature>
<dbReference type="PANTHER" id="PTHR30336">
    <property type="entry name" value="INNER MEMBRANE PROTEIN, PROBABLE PERMEASE"/>
    <property type="match status" value="1"/>
</dbReference>
<name>A0A951QTV5_9CYAN</name>
<dbReference type="AlphaFoldDB" id="A0A951QTV5"/>
<reference evidence="2" key="2">
    <citation type="journal article" date="2022" name="Microbiol. Resour. Announc.">
        <title>Metagenome Sequencing to Explore Phylogenomics of Terrestrial Cyanobacteria.</title>
        <authorList>
            <person name="Ward R.D."/>
            <person name="Stajich J.E."/>
            <person name="Johansen J.R."/>
            <person name="Huntemann M."/>
            <person name="Clum A."/>
            <person name="Foster B."/>
            <person name="Foster B."/>
            <person name="Roux S."/>
            <person name="Palaniappan K."/>
            <person name="Varghese N."/>
            <person name="Mukherjee S."/>
            <person name="Reddy T.B.K."/>
            <person name="Daum C."/>
            <person name="Copeland A."/>
            <person name="Chen I.A."/>
            <person name="Ivanova N.N."/>
            <person name="Kyrpides N.C."/>
            <person name="Shapiro N."/>
            <person name="Eloe-Fadrosh E.A."/>
            <person name="Pietrasiak N."/>
        </authorList>
    </citation>
    <scope>NUCLEOTIDE SEQUENCE</scope>
    <source>
        <strain evidence="2">GSE-NOS-MK-12-04C</strain>
    </source>
</reference>
<sequence>MLKQKAFKCCSLKFMGLVLAILAVLISIIPVRLAISLHQVPTPQAIFVLGGDFNRTEYAARFWQSHKNLDIWVSDFPEYLEMHRNIFLQLGIPIEQLHLDGRATDTVTNFTSLVGDFVNQKLQHIYLITSDYHMQRSRVIATIVLGSRGIVVTPVTVASTGGELESWVRVLRDFGRCVLWVVSGRTGAKFNPRLI</sequence>
<evidence type="ECO:0000259" key="1">
    <source>
        <dbReference type="Pfam" id="PF02698"/>
    </source>
</evidence>
<dbReference type="Pfam" id="PF02698">
    <property type="entry name" value="DUF218"/>
    <property type="match status" value="1"/>
</dbReference>
<reference evidence="2" key="1">
    <citation type="submission" date="2021-05" db="EMBL/GenBank/DDBJ databases">
        <authorList>
            <person name="Pietrasiak N."/>
            <person name="Ward R."/>
            <person name="Stajich J.E."/>
            <person name="Kurbessoian T."/>
        </authorList>
    </citation>
    <scope>NUCLEOTIDE SEQUENCE</scope>
    <source>
        <strain evidence="2">GSE-NOS-MK-12-04C</strain>
    </source>
</reference>
<gene>
    <name evidence="2" type="ORF">KME60_30905</name>
</gene>
<evidence type="ECO:0000313" key="3">
    <source>
        <dbReference type="Proteomes" id="UP000729701"/>
    </source>
</evidence>
<dbReference type="Proteomes" id="UP000729701">
    <property type="component" value="Unassembled WGS sequence"/>
</dbReference>
<organism evidence="2 3">
    <name type="scientific">Cyanomargarita calcarea GSE-NOS-MK-12-04C</name>
    <dbReference type="NCBI Taxonomy" id="2839659"/>
    <lineage>
        <taxon>Bacteria</taxon>
        <taxon>Bacillati</taxon>
        <taxon>Cyanobacteriota</taxon>
        <taxon>Cyanophyceae</taxon>
        <taxon>Nostocales</taxon>
        <taxon>Cyanomargaritaceae</taxon>
        <taxon>Cyanomargarita</taxon>
    </lineage>
</organism>
<protein>
    <submittedName>
        <fullName evidence="2">YdcF family protein</fullName>
    </submittedName>
</protein>
<accession>A0A951QTV5</accession>
<dbReference type="CDD" id="cd06259">
    <property type="entry name" value="YdcF-like"/>
    <property type="match status" value="1"/>
</dbReference>
<dbReference type="GO" id="GO:0005886">
    <property type="term" value="C:plasma membrane"/>
    <property type="evidence" value="ECO:0007669"/>
    <property type="project" value="TreeGrafter"/>
</dbReference>
<proteinExistence type="predicted"/>
<dbReference type="InterPro" id="IPR051599">
    <property type="entry name" value="Cell_Envelope_Assoc"/>
</dbReference>